<dbReference type="Gene3D" id="3.30.200.20">
    <property type="entry name" value="Phosphorylase Kinase, domain 1"/>
    <property type="match status" value="1"/>
</dbReference>
<dbReference type="PROSITE" id="PS00107">
    <property type="entry name" value="PROTEIN_KINASE_ATP"/>
    <property type="match status" value="1"/>
</dbReference>
<dbReference type="GeneID" id="25741565"/>
<evidence type="ECO:0000313" key="11">
    <source>
        <dbReference type="Proteomes" id="UP000054498"/>
    </source>
</evidence>
<reference evidence="10 11" key="1">
    <citation type="journal article" date="2013" name="BMC Genomics">
        <title>Reconstruction of the lipid metabolism for the microalga Monoraphidium neglectum from its genome sequence reveals characteristics suitable for biofuel production.</title>
        <authorList>
            <person name="Bogen C."/>
            <person name="Al-Dilaimi A."/>
            <person name="Albersmeier A."/>
            <person name="Wichmann J."/>
            <person name="Grundmann M."/>
            <person name="Rupp O."/>
            <person name="Lauersen K.J."/>
            <person name="Blifernez-Klassen O."/>
            <person name="Kalinowski J."/>
            <person name="Goesmann A."/>
            <person name="Mussgnug J.H."/>
            <person name="Kruse O."/>
        </authorList>
    </citation>
    <scope>NUCLEOTIDE SEQUENCE [LARGE SCALE GENOMIC DNA]</scope>
    <source>
        <strain evidence="10 11">SAG 48.87</strain>
    </source>
</reference>
<dbReference type="AlphaFoldDB" id="A0A0D2MEV5"/>
<feature type="compositionally biased region" description="Low complexity" evidence="8">
    <location>
        <begin position="23"/>
        <end position="44"/>
    </location>
</feature>
<dbReference type="Pfam" id="PF00069">
    <property type="entry name" value="Pkinase"/>
    <property type="match status" value="1"/>
</dbReference>
<dbReference type="EMBL" id="KK101897">
    <property type="protein sequence ID" value="KIY99271.1"/>
    <property type="molecule type" value="Genomic_DNA"/>
</dbReference>
<feature type="region of interest" description="Disordered" evidence="8">
    <location>
        <begin position="1"/>
        <end position="73"/>
    </location>
</feature>
<evidence type="ECO:0000256" key="6">
    <source>
        <dbReference type="PROSITE-ProRule" id="PRU10141"/>
    </source>
</evidence>
<feature type="region of interest" description="Disordered" evidence="8">
    <location>
        <begin position="111"/>
        <end position="145"/>
    </location>
</feature>
<dbReference type="GO" id="GO:0005524">
    <property type="term" value="F:ATP binding"/>
    <property type="evidence" value="ECO:0007669"/>
    <property type="project" value="UniProtKB-UniRule"/>
</dbReference>
<evidence type="ECO:0000256" key="3">
    <source>
        <dbReference type="ARBA" id="ARBA00022741"/>
    </source>
</evidence>
<dbReference type="SMART" id="SM00220">
    <property type="entry name" value="S_TKc"/>
    <property type="match status" value="1"/>
</dbReference>
<dbReference type="InterPro" id="IPR017441">
    <property type="entry name" value="Protein_kinase_ATP_BS"/>
</dbReference>
<evidence type="ECO:0000256" key="7">
    <source>
        <dbReference type="RuleBase" id="RU000304"/>
    </source>
</evidence>
<dbReference type="InterPro" id="IPR008271">
    <property type="entry name" value="Ser/Thr_kinase_AS"/>
</dbReference>
<dbReference type="InterPro" id="IPR050205">
    <property type="entry name" value="CDPK_Ser/Thr_kinases"/>
</dbReference>
<name>A0A0D2MEV5_9CHLO</name>
<accession>A0A0D2MEV5</accession>
<dbReference type="InterPro" id="IPR011009">
    <property type="entry name" value="Kinase-like_dom_sf"/>
</dbReference>
<evidence type="ECO:0000256" key="5">
    <source>
        <dbReference type="ARBA" id="ARBA00022840"/>
    </source>
</evidence>
<proteinExistence type="inferred from homology"/>
<gene>
    <name evidence="10" type="ORF">MNEG_8690</name>
</gene>
<evidence type="ECO:0000256" key="4">
    <source>
        <dbReference type="ARBA" id="ARBA00022777"/>
    </source>
</evidence>
<dbReference type="STRING" id="145388.A0A0D2MEV5"/>
<dbReference type="PANTHER" id="PTHR24349">
    <property type="entry name" value="SERINE/THREONINE-PROTEIN KINASE"/>
    <property type="match status" value="1"/>
</dbReference>
<dbReference type="PROSITE" id="PS50011">
    <property type="entry name" value="PROTEIN_KINASE_DOM"/>
    <property type="match status" value="1"/>
</dbReference>
<evidence type="ECO:0000259" key="9">
    <source>
        <dbReference type="PROSITE" id="PS50011"/>
    </source>
</evidence>
<dbReference type="GO" id="GO:0004674">
    <property type="term" value="F:protein serine/threonine kinase activity"/>
    <property type="evidence" value="ECO:0007669"/>
    <property type="project" value="UniProtKB-KW"/>
</dbReference>
<dbReference type="RefSeq" id="XP_013898291.1">
    <property type="nucleotide sequence ID" value="XM_014042837.1"/>
</dbReference>
<dbReference type="PROSITE" id="PS00108">
    <property type="entry name" value="PROTEIN_KINASE_ST"/>
    <property type="match status" value="1"/>
</dbReference>
<sequence length="442" mass="45683">MAASLTRIASGGQLCRTPSSGQLSRAPLAPPAAARASPRGARAPAPGPAPAALPGDGDIAVPNGAATSPRGGKIAAHGTATVVAPVSPMPPGALADLLAGPFHPELRLGAAAAAAAPPAPPSPHQPLPPAALTRPPPPPAVEPGAFADAFEMGDLLGRGSFGEVRSAVEHETGRRVAIKVLAKSQGGRDKRETILQEVAFCQALEGSPIAARVYGVYEDADSIYIAQELCSGGDVAGLQAVAEGGRLSEREAASIMLSVLRFLAHAHSRGVCYGDVKPNNFVLRSLYPSVAHMIDPTAPKGRLDLCAVDFGCCQCAEPDVCLAGMPVSGTPAYLSPEAFNECFGVPADVWAAGVMLYHLLSGGFPFWVGRADQFHGMTQSELRDGIVRGSPMFTRDPWAGYSPRVKDLICKMLDKDPGQRISAAAACSHIWFAEVLGDDSSL</sequence>
<keyword evidence="5 6" id="KW-0067">ATP-binding</keyword>
<keyword evidence="11" id="KW-1185">Reference proteome</keyword>
<dbReference type="SUPFAM" id="SSF56112">
    <property type="entry name" value="Protein kinase-like (PK-like)"/>
    <property type="match status" value="1"/>
</dbReference>
<dbReference type="InterPro" id="IPR000719">
    <property type="entry name" value="Prot_kinase_dom"/>
</dbReference>
<dbReference type="Proteomes" id="UP000054498">
    <property type="component" value="Unassembled WGS sequence"/>
</dbReference>
<evidence type="ECO:0000256" key="8">
    <source>
        <dbReference type="SAM" id="MobiDB-lite"/>
    </source>
</evidence>
<comment type="similarity">
    <text evidence="7">Belongs to the protein kinase superfamily.</text>
</comment>
<keyword evidence="2" id="KW-0808">Transferase</keyword>
<dbReference type="OrthoDB" id="538979at2759"/>
<feature type="domain" description="Protein kinase" evidence="9">
    <location>
        <begin position="150"/>
        <end position="432"/>
    </location>
</feature>
<feature type="compositionally biased region" description="Pro residues" evidence="8">
    <location>
        <begin position="117"/>
        <end position="141"/>
    </location>
</feature>
<organism evidence="10 11">
    <name type="scientific">Monoraphidium neglectum</name>
    <dbReference type="NCBI Taxonomy" id="145388"/>
    <lineage>
        <taxon>Eukaryota</taxon>
        <taxon>Viridiplantae</taxon>
        <taxon>Chlorophyta</taxon>
        <taxon>core chlorophytes</taxon>
        <taxon>Chlorophyceae</taxon>
        <taxon>CS clade</taxon>
        <taxon>Sphaeropleales</taxon>
        <taxon>Selenastraceae</taxon>
        <taxon>Monoraphidium</taxon>
    </lineage>
</organism>
<evidence type="ECO:0000256" key="1">
    <source>
        <dbReference type="ARBA" id="ARBA00022527"/>
    </source>
</evidence>
<keyword evidence="4" id="KW-0418">Kinase</keyword>
<evidence type="ECO:0000313" key="10">
    <source>
        <dbReference type="EMBL" id="KIY99271.1"/>
    </source>
</evidence>
<dbReference type="Gene3D" id="1.10.510.10">
    <property type="entry name" value="Transferase(Phosphotransferase) domain 1"/>
    <property type="match status" value="1"/>
</dbReference>
<protein>
    <recommendedName>
        <fullName evidence="9">Protein kinase domain-containing protein</fullName>
    </recommendedName>
</protein>
<evidence type="ECO:0000256" key="2">
    <source>
        <dbReference type="ARBA" id="ARBA00022679"/>
    </source>
</evidence>
<dbReference type="KEGG" id="mng:MNEG_8690"/>
<keyword evidence="1 7" id="KW-0723">Serine/threonine-protein kinase</keyword>
<keyword evidence="3 6" id="KW-0547">Nucleotide-binding</keyword>
<feature type="binding site" evidence="6">
    <location>
        <position position="179"/>
    </location>
    <ligand>
        <name>ATP</name>
        <dbReference type="ChEBI" id="CHEBI:30616"/>
    </ligand>
</feature>